<reference evidence="1 2" key="1">
    <citation type="submission" date="2015-09" db="EMBL/GenBank/DDBJ databases">
        <title>Trachymyrmex cornetzi WGS genome.</title>
        <authorList>
            <person name="Nygaard S."/>
            <person name="Hu H."/>
            <person name="Boomsma J."/>
            <person name="Zhang G."/>
        </authorList>
    </citation>
    <scope>NUCLEOTIDE SEQUENCE [LARGE SCALE GENOMIC DNA]</scope>
    <source>
        <strain evidence="1">Tcor2-1</strain>
        <tissue evidence="1">Whole body</tissue>
    </source>
</reference>
<organism evidence="1 2">
    <name type="scientific">Trachymyrmex cornetzi</name>
    <dbReference type="NCBI Taxonomy" id="471704"/>
    <lineage>
        <taxon>Eukaryota</taxon>
        <taxon>Metazoa</taxon>
        <taxon>Ecdysozoa</taxon>
        <taxon>Arthropoda</taxon>
        <taxon>Hexapoda</taxon>
        <taxon>Insecta</taxon>
        <taxon>Pterygota</taxon>
        <taxon>Neoptera</taxon>
        <taxon>Endopterygota</taxon>
        <taxon>Hymenoptera</taxon>
        <taxon>Apocrita</taxon>
        <taxon>Aculeata</taxon>
        <taxon>Formicoidea</taxon>
        <taxon>Formicidae</taxon>
        <taxon>Myrmicinae</taxon>
        <taxon>Trachymyrmex</taxon>
    </lineage>
</organism>
<keyword evidence="2" id="KW-1185">Reference proteome</keyword>
<protein>
    <submittedName>
        <fullName evidence="1">Uncharacterized protein</fullName>
    </submittedName>
</protein>
<evidence type="ECO:0000313" key="2">
    <source>
        <dbReference type="Proteomes" id="UP000078492"/>
    </source>
</evidence>
<dbReference type="EMBL" id="KQ980107">
    <property type="protein sequence ID" value="KYN17730.1"/>
    <property type="molecule type" value="Genomic_DNA"/>
</dbReference>
<gene>
    <name evidence="1" type="ORF">ALC57_10099</name>
</gene>
<dbReference type="AlphaFoldDB" id="A0A195DXU8"/>
<proteinExistence type="predicted"/>
<accession>A0A195DXU8</accession>
<dbReference type="Proteomes" id="UP000078492">
    <property type="component" value="Unassembled WGS sequence"/>
</dbReference>
<evidence type="ECO:0000313" key="1">
    <source>
        <dbReference type="EMBL" id="KYN17730.1"/>
    </source>
</evidence>
<name>A0A195DXU8_9HYME</name>
<sequence length="255" mass="29080">MPRGRPFSYGGMEKKAPAIQRHDTGQTEFLMGRSVIHGSTKSIVYDRSASPWTPSKLSCGVDRSVRYLYQKTIEVTTQSSSENQYSNPAKYHGVPTRCSRRHEKRTLQYDLVFAASAETSNSRRAARQLRSEDELVLLICLTKRFRFFVNTANIGGFWYTRRERLWKKENSFTSYSFLASLGSVLPHRVSSARFPLTTKAVYLVPADEYLIGRISVARYIPPTRLCGGHVVFMRDESAICEIPRIKGERPVLKGR</sequence>